<reference evidence="2 3" key="1">
    <citation type="journal article" date="2019" name="Int. J. Syst. Evol. Microbiol.">
        <title>The Global Catalogue of Microorganisms (GCM) 10K type strain sequencing project: providing services to taxonomists for standard genome sequencing and annotation.</title>
        <authorList>
            <consortium name="The Broad Institute Genomics Platform"/>
            <consortium name="The Broad Institute Genome Sequencing Center for Infectious Disease"/>
            <person name="Wu L."/>
            <person name="Ma J."/>
        </authorList>
    </citation>
    <scope>NUCLEOTIDE SEQUENCE [LARGE SCALE GENOMIC DNA]</scope>
    <source>
        <strain evidence="2 3">GX26</strain>
    </source>
</reference>
<proteinExistence type="predicted"/>
<dbReference type="RefSeq" id="WP_336350843.1">
    <property type="nucleotide sequence ID" value="NZ_JAZAQL010000002.1"/>
</dbReference>
<dbReference type="EMBL" id="JBHSXN010000002">
    <property type="protein sequence ID" value="MFC6953894.1"/>
    <property type="molecule type" value="Genomic_DNA"/>
</dbReference>
<organism evidence="2 3">
    <name type="scientific">Halorubellus litoreus</name>
    <dbReference type="NCBI Taxonomy" id="755308"/>
    <lineage>
        <taxon>Archaea</taxon>
        <taxon>Methanobacteriati</taxon>
        <taxon>Methanobacteriota</taxon>
        <taxon>Stenosarchaea group</taxon>
        <taxon>Halobacteria</taxon>
        <taxon>Halobacteriales</taxon>
        <taxon>Halorubellaceae</taxon>
        <taxon>Halorubellus</taxon>
    </lineage>
</organism>
<keyword evidence="3" id="KW-1185">Reference proteome</keyword>
<evidence type="ECO:0000313" key="2">
    <source>
        <dbReference type="EMBL" id="MFC6953894.1"/>
    </source>
</evidence>
<evidence type="ECO:0008006" key="4">
    <source>
        <dbReference type="Google" id="ProtNLM"/>
    </source>
</evidence>
<accession>A0ABD5VED3</accession>
<gene>
    <name evidence="2" type="ORF">ACFQGB_13560</name>
</gene>
<sequence>MSVSGLCQVCESNGAEESCERCGALVCERHYDGEHAMCVSCVAETTRGDRRDRGGRDDDRSRNDPDVPGEYRF</sequence>
<evidence type="ECO:0000313" key="3">
    <source>
        <dbReference type="Proteomes" id="UP001596395"/>
    </source>
</evidence>
<evidence type="ECO:0000256" key="1">
    <source>
        <dbReference type="SAM" id="MobiDB-lite"/>
    </source>
</evidence>
<comment type="caution">
    <text evidence="2">The sequence shown here is derived from an EMBL/GenBank/DDBJ whole genome shotgun (WGS) entry which is preliminary data.</text>
</comment>
<dbReference type="Proteomes" id="UP001596395">
    <property type="component" value="Unassembled WGS sequence"/>
</dbReference>
<protein>
    <recommendedName>
        <fullName evidence="4">HIT zinc finger</fullName>
    </recommendedName>
</protein>
<dbReference type="AlphaFoldDB" id="A0ABD5VED3"/>
<name>A0ABD5VED3_9EURY</name>
<feature type="region of interest" description="Disordered" evidence="1">
    <location>
        <begin position="47"/>
        <end position="73"/>
    </location>
</feature>